<dbReference type="InParanoid" id="A0A2P5EJY2"/>
<gene>
    <name evidence="1" type="ORF">TorRG33x02_183310</name>
</gene>
<dbReference type="AlphaFoldDB" id="A0A2P5EJY2"/>
<organism evidence="1 2">
    <name type="scientific">Trema orientale</name>
    <name type="common">Charcoal tree</name>
    <name type="synonym">Celtis orientalis</name>
    <dbReference type="NCBI Taxonomy" id="63057"/>
    <lineage>
        <taxon>Eukaryota</taxon>
        <taxon>Viridiplantae</taxon>
        <taxon>Streptophyta</taxon>
        <taxon>Embryophyta</taxon>
        <taxon>Tracheophyta</taxon>
        <taxon>Spermatophyta</taxon>
        <taxon>Magnoliopsida</taxon>
        <taxon>eudicotyledons</taxon>
        <taxon>Gunneridae</taxon>
        <taxon>Pentapetalae</taxon>
        <taxon>rosids</taxon>
        <taxon>fabids</taxon>
        <taxon>Rosales</taxon>
        <taxon>Cannabaceae</taxon>
        <taxon>Trema</taxon>
    </lineage>
</organism>
<accession>A0A2P5EJY2</accession>
<dbReference type="EMBL" id="JXTC01000141">
    <property type="protein sequence ID" value="PON85867.1"/>
    <property type="molecule type" value="Genomic_DNA"/>
</dbReference>
<keyword evidence="2" id="KW-1185">Reference proteome</keyword>
<evidence type="ECO:0000313" key="2">
    <source>
        <dbReference type="Proteomes" id="UP000237000"/>
    </source>
</evidence>
<sequence length="81" mass="9137">MKITLENVEQLSESQNDSEECAEIQASIAISQSLFPHKTDNDNMERLEYTTTDIEERSSTIPQPQLAKLLDTKCPEIPVEA</sequence>
<reference evidence="2" key="1">
    <citation type="submission" date="2016-06" db="EMBL/GenBank/DDBJ databases">
        <title>Parallel loss of symbiosis genes in relatives of nitrogen-fixing non-legume Parasponia.</title>
        <authorList>
            <person name="Van Velzen R."/>
            <person name="Holmer R."/>
            <person name="Bu F."/>
            <person name="Rutten L."/>
            <person name="Van Zeijl A."/>
            <person name="Liu W."/>
            <person name="Santuari L."/>
            <person name="Cao Q."/>
            <person name="Sharma T."/>
            <person name="Shen D."/>
            <person name="Roswanjaya Y."/>
            <person name="Wardhani T."/>
            <person name="Kalhor M.S."/>
            <person name="Jansen J."/>
            <person name="Van den Hoogen J."/>
            <person name="Gungor B."/>
            <person name="Hartog M."/>
            <person name="Hontelez J."/>
            <person name="Verver J."/>
            <person name="Yang W.-C."/>
            <person name="Schijlen E."/>
            <person name="Repin R."/>
            <person name="Schilthuizen M."/>
            <person name="Schranz E."/>
            <person name="Heidstra R."/>
            <person name="Miyata K."/>
            <person name="Fedorova E."/>
            <person name="Kohlen W."/>
            <person name="Bisseling T."/>
            <person name="Smit S."/>
            <person name="Geurts R."/>
        </authorList>
    </citation>
    <scope>NUCLEOTIDE SEQUENCE [LARGE SCALE GENOMIC DNA]</scope>
    <source>
        <strain evidence="2">cv. RG33-2</strain>
    </source>
</reference>
<evidence type="ECO:0000313" key="1">
    <source>
        <dbReference type="EMBL" id="PON85867.1"/>
    </source>
</evidence>
<comment type="caution">
    <text evidence="1">The sequence shown here is derived from an EMBL/GenBank/DDBJ whole genome shotgun (WGS) entry which is preliminary data.</text>
</comment>
<protein>
    <submittedName>
        <fullName evidence="1">Uncharacterized protein</fullName>
    </submittedName>
</protein>
<name>A0A2P5EJY2_TREOI</name>
<proteinExistence type="predicted"/>
<dbReference type="Proteomes" id="UP000237000">
    <property type="component" value="Unassembled WGS sequence"/>
</dbReference>